<evidence type="ECO:0000313" key="1">
    <source>
        <dbReference type="EMBL" id="EJF43264.1"/>
    </source>
</evidence>
<sequence length="82" mass="8917">MPPITGFVWCSIDASILTIKVHDGTLCFEGAGEERSWLAEMVEFLLADGRESTGLHVEHYPGHPVLSENSAPLVLALTSQTH</sequence>
<gene>
    <name evidence="1" type="ORF">HMPREF1318_1873</name>
</gene>
<dbReference type="AlphaFoldDB" id="J0N8L8"/>
<dbReference type="Proteomes" id="UP000002941">
    <property type="component" value="Unassembled WGS sequence"/>
</dbReference>
<name>J0N8L8_9ACTO</name>
<reference evidence="1 2" key="1">
    <citation type="submission" date="2012-05" db="EMBL/GenBank/DDBJ databases">
        <authorList>
            <person name="Harkins D.M."/>
            <person name="Madupu R."/>
            <person name="Durkin A.S."/>
            <person name="Torralba M."/>
            <person name="Methe B."/>
            <person name="Sutton G.G."/>
            <person name="Nelson K.E."/>
        </authorList>
    </citation>
    <scope>NUCLEOTIDE SEQUENCE [LARGE SCALE GENOMIC DNA]</scope>
    <source>
        <strain evidence="1 2">F0489</strain>
    </source>
</reference>
<dbReference type="RefSeq" id="WP_008731900.1">
    <property type="nucleotide sequence ID" value="NZ_AKFT01000128.1"/>
</dbReference>
<protein>
    <submittedName>
        <fullName evidence="1">Uncharacterized protein</fullName>
    </submittedName>
</protein>
<dbReference type="PATRIC" id="fig|1125718.3.peg.1689"/>
<proteinExistence type="predicted"/>
<keyword evidence="2" id="KW-1185">Reference proteome</keyword>
<dbReference type="EMBL" id="AKFT01000128">
    <property type="protein sequence ID" value="EJF43264.1"/>
    <property type="molecule type" value="Genomic_DNA"/>
</dbReference>
<comment type="caution">
    <text evidence="1">The sequence shown here is derived from an EMBL/GenBank/DDBJ whole genome shotgun (WGS) entry which is preliminary data.</text>
</comment>
<evidence type="ECO:0000313" key="2">
    <source>
        <dbReference type="Proteomes" id="UP000002941"/>
    </source>
</evidence>
<accession>J0N8L8</accession>
<dbReference type="OrthoDB" id="3696942at2"/>
<organism evidence="1 2">
    <name type="scientific">Actinomyces massiliensis F0489</name>
    <dbReference type="NCBI Taxonomy" id="1125718"/>
    <lineage>
        <taxon>Bacteria</taxon>
        <taxon>Bacillati</taxon>
        <taxon>Actinomycetota</taxon>
        <taxon>Actinomycetes</taxon>
        <taxon>Actinomycetales</taxon>
        <taxon>Actinomycetaceae</taxon>
        <taxon>Actinomyces</taxon>
    </lineage>
</organism>